<organism evidence="1 2">
    <name type="scientific">Capsicum baccatum</name>
    <name type="common">Peruvian pepper</name>
    <dbReference type="NCBI Taxonomy" id="33114"/>
    <lineage>
        <taxon>Eukaryota</taxon>
        <taxon>Viridiplantae</taxon>
        <taxon>Streptophyta</taxon>
        <taxon>Embryophyta</taxon>
        <taxon>Tracheophyta</taxon>
        <taxon>Spermatophyta</taxon>
        <taxon>Magnoliopsida</taxon>
        <taxon>eudicotyledons</taxon>
        <taxon>Gunneridae</taxon>
        <taxon>Pentapetalae</taxon>
        <taxon>asterids</taxon>
        <taxon>lamiids</taxon>
        <taxon>Solanales</taxon>
        <taxon>Solanaceae</taxon>
        <taxon>Solanoideae</taxon>
        <taxon>Capsiceae</taxon>
        <taxon>Capsicum</taxon>
    </lineage>
</organism>
<reference evidence="2" key="2">
    <citation type="journal article" date="2017" name="J. Anim. Genet.">
        <title>Multiple reference genome sequences of hot pepper reveal the massive evolution of plant disease resistance genes by retroduplication.</title>
        <authorList>
            <person name="Kim S."/>
            <person name="Park J."/>
            <person name="Yeom S.-I."/>
            <person name="Kim Y.-M."/>
            <person name="Seo E."/>
            <person name="Kim K.-T."/>
            <person name="Kim M.-S."/>
            <person name="Lee J.M."/>
            <person name="Cheong K."/>
            <person name="Shin H.-S."/>
            <person name="Kim S.-B."/>
            <person name="Han K."/>
            <person name="Lee J."/>
            <person name="Park M."/>
            <person name="Lee H.-A."/>
            <person name="Lee H.-Y."/>
            <person name="Lee Y."/>
            <person name="Oh S."/>
            <person name="Lee J.H."/>
            <person name="Choi E."/>
            <person name="Choi E."/>
            <person name="Lee S.E."/>
            <person name="Jeon J."/>
            <person name="Kim H."/>
            <person name="Choi G."/>
            <person name="Song H."/>
            <person name="Lee J."/>
            <person name="Lee S.-C."/>
            <person name="Kwon J.-K."/>
            <person name="Lee H.-Y."/>
            <person name="Koo N."/>
            <person name="Hong Y."/>
            <person name="Kim R.W."/>
            <person name="Kang W.-H."/>
            <person name="Huh J.H."/>
            <person name="Kang B.-C."/>
            <person name="Yang T.-J."/>
            <person name="Lee Y.-H."/>
            <person name="Bennetzen J.L."/>
            <person name="Choi D."/>
        </authorList>
    </citation>
    <scope>NUCLEOTIDE SEQUENCE [LARGE SCALE GENOMIC DNA]</scope>
    <source>
        <strain evidence="2">cv. PBC81</strain>
    </source>
</reference>
<dbReference type="GO" id="GO:0000932">
    <property type="term" value="C:P-body"/>
    <property type="evidence" value="ECO:0007669"/>
    <property type="project" value="TreeGrafter"/>
</dbReference>
<dbReference type="Proteomes" id="UP000224567">
    <property type="component" value="Unassembled WGS sequence"/>
</dbReference>
<dbReference type="AlphaFoldDB" id="A0A2G2WBU4"/>
<dbReference type="GO" id="GO:0000290">
    <property type="term" value="P:deadenylation-dependent decapping of nuclear-transcribed mRNA"/>
    <property type="evidence" value="ECO:0007669"/>
    <property type="project" value="InterPro"/>
</dbReference>
<dbReference type="STRING" id="33114.A0A2G2WBU4"/>
<evidence type="ECO:0000313" key="1">
    <source>
        <dbReference type="EMBL" id="PHT42649.1"/>
    </source>
</evidence>
<gene>
    <name evidence="1" type="ORF">CQW23_16674</name>
</gene>
<name>A0A2G2WBU4_CAPBA</name>
<dbReference type="OrthoDB" id="1710259at2759"/>
<evidence type="ECO:0000313" key="2">
    <source>
        <dbReference type="Proteomes" id="UP000224567"/>
    </source>
</evidence>
<accession>A0A2G2WBU4</accession>
<sequence>MDLNSLSACVAAIVCSSEQPPLRPLGSPAGDGASVILKSVFERATHLLTDPQAGGSFSMPNPALWQASFDAFLGLLTKYYLCKYDSIVQSILAHTCTDSIKHRGNWFRGCKSPSLFVNYLSTCWWHAAEIVMITLDYGYTIVPYVKGSLGVTGKVAAM</sequence>
<keyword evidence="2" id="KW-1185">Reference proteome</keyword>
<protein>
    <submittedName>
        <fullName evidence="1">Uncharacterized protein</fullName>
    </submittedName>
</protein>
<dbReference type="PANTHER" id="PTHR21551">
    <property type="entry name" value="TOPOISOMERASE II-ASSOCIATED PROTEIN PAT1"/>
    <property type="match status" value="1"/>
</dbReference>
<dbReference type="PANTHER" id="PTHR21551:SF16">
    <property type="entry name" value="LOW QUALITY PROTEIN: PROTEIN PAT1 HOMOLOG 1-LIKE"/>
    <property type="match status" value="1"/>
</dbReference>
<proteinExistence type="predicted"/>
<dbReference type="InterPro" id="IPR039900">
    <property type="entry name" value="Pat1-like"/>
</dbReference>
<reference evidence="1 2" key="1">
    <citation type="journal article" date="2017" name="Genome Biol.">
        <title>New reference genome sequences of hot pepper reveal the massive evolution of plant disease-resistance genes by retroduplication.</title>
        <authorList>
            <person name="Kim S."/>
            <person name="Park J."/>
            <person name="Yeom S.I."/>
            <person name="Kim Y.M."/>
            <person name="Seo E."/>
            <person name="Kim K.T."/>
            <person name="Kim M.S."/>
            <person name="Lee J.M."/>
            <person name="Cheong K."/>
            <person name="Shin H.S."/>
            <person name="Kim S.B."/>
            <person name="Han K."/>
            <person name="Lee J."/>
            <person name="Park M."/>
            <person name="Lee H.A."/>
            <person name="Lee H.Y."/>
            <person name="Lee Y."/>
            <person name="Oh S."/>
            <person name="Lee J.H."/>
            <person name="Choi E."/>
            <person name="Choi E."/>
            <person name="Lee S.E."/>
            <person name="Jeon J."/>
            <person name="Kim H."/>
            <person name="Choi G."/>
            <person name="Song H."/>
            <person name="Lee J."/>
            <person name="Lee S.C."/>
            <person name="Kwon J.K."/>
            <person name="Lee H.Y."/>
            <person name="Koo N."/>
            <person name="Hong Y."/>
            <person name="Kim R.W."/>
            <person name="Kang W.H."/>
            <person name="Huh J.H."/>
            <person name="Kang B.C."/>
            <person name="Yang T.J."/>
            <person name="Lee Y.H."/>
            <person name="Bennetzen J.L."/>
            <person name="Choi D."/>
        </authorList>
    </citation>
    <scope>NUCLEOTIDE SEQUENCE [LARGE SCALE GENOMIC DNA]</scope>
    <source>
        <strain evidence="2">cv. PBC81</strain>
    </source>
</reference>
<dbReference type="GO" id="GO:0003723">
    <property type="term" value="F:RNA binding"/>
    <property type="evidence" value="ECO:0007669"/>
    <property type="project" value="TreeGrafter"/>
</dbReference>
<comment type="caution">
    <text evidence="1">The sequence shown here is derived from an EMBL/GenBank/DDBJ whole genome shotgun (WGS) entry which is preliminary data.</text>
</comment>
<dbReference type="EMBL" id="MLFT02000007">
    <property type="protein sequence ID" value="PHT42649.1"/>
    <property type="molecule type" value="Genomic_DNA"/>
</dbReference>
<dbReference type="GO" id="GO:0033962">
    <property type="term" value="P:P-body assembly"/>
    <property type="evidence" value="ECO:0007669"/>
    <property type="project" value="TreeGrafter"/>
</dbReference>